<proteinExistence type="evidence at transcript level"/>
<feature type="compositionally biased region" description="Basic and acidic residues" evidence="1">
    <location>
        <begin position="64"/>
        <end position="80"/>
    </location>
</feature>
<organism evidence="2">
    <name type="scientific">Aedes aegypti</name>
    <name type="common">Yellowfever mosquito</name>
    <name type="synonym">Culex aegypti</name>
    <dbReference type="NCBI Taxonomy" id="7159"/>
    <lineage>
        <taxon>Eukaryota</taxon>
        <taxon>Metazoa</taxon>
        <taxon>Ecdysozoa</taxon>
        <taxon>Arthropoda</taxon>
        <taxon>Hexapoda</taxon>
        <taxon>Insecta</taxon>
        <taxon>Pterygota</taxon>
        <taxon>Neoptera</taxon>
        <taxon>Endopterygota</taxon>
        <taxon>Diptera</taxon>
        <taxon>Nematocera</taxon>
        <taxon>Culicoidea</taxon>
        <taxon>Culicidae</taxon>
        <taxon>Culicinae</taxon>
        <taxon>Aedini</taxon>
        <taxon>Aedes</taxon>
        <taxon>Stegomyia</taxon>
    </lineage>
</organism>
<dbReference type="GO" id="GO:0034220">
    <property type="term" value="P:monoatomic ion transmembrane transport"/>
    <property type="evidence" value="ECO:0007669"/>
    <property type="project" value="UniProtKB-KW"/>
</dbReference>
<keyword evidence="2" id="KW-0813">Transport</keyword>
<feature type="compositionally biased region" description="Polar residues" evidence="1">
    <location>
        <begin position="425"/>
        <end position="437"/>
    </location>
</feature>
<protein>
    <submittedName>
        <fullName evidence="2">Putative voltage-dependent para-like sodium channel</fullName>
    </submittedName>
</protein>
<feature type="compositionally biased region" description="Low complexity" evidence="1">
    <location>
        <begin position="388"/>
        <end position="424"/>
    </location>
</feature>
<sequence>MAKAIQSEEDFLQAFNIFENEEASPVMRISEMSEKQVRRLSISPAFREELDRVYAKKAAENGSVIEKDRNSEEMHEDNRSKIPIPPKLPQNRPMVVIEEKEEENNQRYTGTIPKTNARMEEQLLEENGAPNLDLNFEPNLPEFSIENRVSNMLPPGFNIKSGNLAWNSNPLFHNLNANQNSNKKALAVSQWPIKYAGNDNGIGLNLFLRRVEFFAQSENMTKSDLFRSAHFLLVGPAQDWFVAKWPILRCKDWDYFIQALRNQFLPKNIDHYIKIRSFSMFQAKHELFSNFLVRMEQFFLCRTTPLPDQDKFDIIWHTMRPTYRDKLALMDVKDLNSLENFCTRIDNSNEALMNRFVLSFENNKVNEVTSLARFESPFLSNQSSTEPSNSNRNQQHNLQSNSRNNQNNNRKNNNNPTQFQNSNRPQYQNSANNQNRYGGNPNRVIEEYKPENSW</sequence>
<feature type="region of interest" description="Disordered" evidence="1">
    <location>
        <begin position="64"/>
        <end position="89"/>
    </location>
</feature>
<dbReference type="EMBL" id="GDUN01001114">
    <property type="protein sequence ID" value="JAN94805.1"/>
    <property type="molecule type" value="mRNA"/>
</dbReference>
<feature type="compositionally biased region" description="Basic and acidic residues" evidence="1">
    <location>
        <begin position="444"/>
        <end position="454"/>
    </location>
</feature>
<name>A0A0N8ERW7_AEDAE</name>
<keyword evidence="2" id="KW-0407">Ion channel</keyword>
<reference evidence="2" key="1">
    <citation type="journal article" date="2016" name="PLoS ONE">
        <title>A Deep Insight into the Sialome of Male and Female Aedes aegypti Mosquitoes.</title>
        <authorList>
            <person name="Ribeiro J.M."/>
            <person name="Martin-Martin I."/>
            <person name="Arca B."/>
            <person name="Calvo E."/>
        </authorList>
    </citation>
    <scope>NUCLEOTIDE SEQUENCE</scope>
    <source>
        <strain evidence="2">Liverpool</strain>
        <tissue evidence="2">Salivary glands</tissue>
    </source>
</reference>
<evidence type="ECO:0000256" key="1">
    <source>
        <dbReference type="SAM" id="MobiDB-lite"/>
    </source>
</evidence>
<keyword evidence="2" id="KW-0406">Ion transport</keyword>
<feature type="region of interest" description="Disordered" evidence="1">
    <location>
        <begin position="379"/>
        <end position="454"/>
    </location>
</feature>
<accession>A0A0N8ERW7</accession>
<evidence type="ECO:0000313" key="2">
    <source>
        <dbReference type="EMBL" id="JAN94805.1"/>
    </source>
</evidence>
<feature type="non-terminal residue" evidence="2">
    <location>
        <position position="454"/>
    </location>
</feature>
<dbReference type="AlphaFoldDB" id="A0A0N8ERW7"/>